<evidence type="ECO:0000256" key="3">
    <source>
        <dbReference type="ARBA" id="ARBA00022833"/>
    </source>
</evidence>
<dbReference type="Pfam" id="PF05485">
    <property type="entry name" value="THAP"/>
    <property type="match status" value="1"/>
</dbReference>
<keyword evidence="10" id="KW-1185">Reference proteome</keyword>
<reference evidence="9" key="1">
    <citation type="submission" date="2019-06" db="EMBL/GenBank/DDBJ databases">
        <authorList>
            <consortium name="Wellcome Sanger Institute Data Sharing"/>
        </authorList>
    </citation>
    <scope>NUCLEOTIDE SEQUENCE [LARGE SCALE GENOMIC DNA]</scope>
</reference>
<keyword evidence="6" id="KW-0175">Coiled coil</keyword>
<evidence type="ECO:0000256" key="4">
    <source>
        <dbReference type="ARBA" id="ARBA00023125"/>
    </source>
</evidence>
<evidence type="ECO:0000256" key="5">
    <source>
        <dbReference type="PROSITE-ProRule" id="PRU00309"/>
    </source>
</evidence>
<keyword evidence="2 5" id="KW-0863">Zinc-finger</keyword>
<reference evidence="9" key="2">
    <citation type="submission" date="2025-08" db="UniProtKB">
        <authorList>
            <consortium name="Ensembl"/>
        </authorList>
    </citation>
    <scope>IDENTIFICATION</scope>
</reference>
<dbReference type="SUPFAM" id="SSF52980">
    <property type="entry name" value="Restriction endonuclease-like"/>
    <property type="match status" value="1"/>
</dbReference>
<dbReference type="RefSeq" id="XP_029958784.1">
    <property type="nucleotide sequence ID" value="XM_030102924.1"/>
</dbReference>
<keyword evidence="4 5" id="KW-0238">DNA-binding</keyword>
<dbReference type="SUPFAM" id="SSF57716">
    <property type="entry name" value="Glucocorticoid receptor-like (DNA-binding domain)"/>
    <property type="match status" value="1"/>
</dbReference>
<feature type="coiled-coil region" evidence="6">
    <location>
        <begin position="173"/>
        <end position="200"/>
    </location>
</feature>
<evidence type="ECO:0000259" key="8">
    <source>
        <dbReference type="PROSITE" id="PS50950"/>
    </source>
</evidence>
<dbReference type="OrthoDB" id="261614at2759"/>
<dbReference type="PANTHER" id="PTHR46609:SF7">
    <property type="match status" value="1"/>
</dbReference>
<reference evidence="9" key="3">
    <citation type="submission" date="2025-09" db="UniProtKB">
        <authorList>
            <consortium name="Ensembl"/>
        </authorList>
    </citation>
    <scope>IDENTIFICATION</scope>
</reference>
<dbReference type="Ensembl" id="ENSSFAT00005012087.1">
    <property type="protein sequence ID" value="ENSSFAP00005011596.1"/>
    <property type="gene ID" value="ENSSFAG00005006470.1"/>
</dbReference>
<organism evidence="9 10">
    <name type="scientific">Salarias fasciatus</name>
    <name type="common">Jewelled blenny</name>
    <name type="synonym">Blennius fasciatus</name>
    <dbReference type="NCBI Taxonomy" id="181472"/>
    <lineage>
        <taxon>Eukaryota</taxon>
        <taxon>Metazoa</taxon>
        <taxon>Chordata</taxon>
        <taxon>Craniata</taxon>
        <taxon>Vertebrata</taxon>
        <taxon>Euteleostomi</taxon>
        <taxon>Actinopterygii</taxon>
        <taxon>Neopterygii</taxon>
        <taxon>Teleostei</taxon>
        <taxon>Neoteleostei</taxon>
        <taxon>Acanthomorphata</taxon>
        <taxon>Ovalentaria</taxon>
        <taxon>Blenniimorphae</taxon>
        <taxon>Blenniiformes</taxon>
        <taxon>Blennioidei</taxon>
        <taxon>Blenniidae</taxon>
        <taxon>Salariinae</taxon>
        <taxon>Salarias</taxon>
    </lineage>
</organism>
<evidence type="ECO:0000256" key="7">
    <source>
        <dbReference type="SAM" id="MobiDB-lite"/>
    </source>
</evidence>
<dbReference type="InterPro" id="IPR011335">
    <property type="entry name" value="Restrct_endonuc-II-like"/>
</dbReference>
<dbReference type="PANTHER" id="PTHR46609">
    <property type="entry name" value="EXONUCLEASE, PHAGE-TYPE/RECB, C-TERMINAL DOMAIN-CONTAINING PROTEIN"/>
    <property type="match status" value="1"/>
</dbReference>
<dbReference type="GO" id="GO:0008270">
    <property type="term" value="F:zinc ion binding"/>
    <property type="evidence" value="ECO:0007669"/>
    <property type="project" value="UniProtKB-KW"/>
</dbReference>
<dbReference type="SMART" id="SM00980">
    <property type="entry name" value="THAP"/>
    <property type="match status" value="1"/>
</dbReference>
<keyword evidence="3" id="KW-0862">Zinc</keyword>
<keyword evidence="1" id="KW-0479">Metal-binding</keyword>
<gene>
    <name evidence="9" type="primary">LOC115396857</name>
</gene>
<dbReference type="InterPro" id="IPR019080">
    <property type="entry name" value="YqaJ_viral_recombinase"/>
</dbReference>
<protein>
    <submittedName>
        <fullName evidence="9">Uncharacterized LOC115396857</fullName>
    </submittedName>
</protein>
<dbReference type="PROSITE" id="PS50950">
    <property type="entry name" value="ZF_THAP"/>
    <property type="match status" value="1"/>
</dbReference>
<feature type="region of interest" description="Disordered" evidence="7">
    <location>
        <begin position="262"/>
        <end position="293"/>
    </location>
</feature>
<proteinExistence type="predicted"/>
<sequence length="712" mass="80120">MVNFCAIVGCAMRADRDAGRSFFRIPAVVTRQGEQTREVSQRRRDGWLSRISRADVKESSIKYMRVCDLHFVSGHPSDLFPPDTTDWLPSLNLGHNEVPTPPPGAPARAVHPRNRKRRKVLEAAESLVALQIMSSSDCATGGCEPMEDHKYMRQPEEEETGQACQTDLTGVLITGMQDEINRLTAENLELKKQLAAAYAQHLPVQVMDYFFTNTVSEDSCPHPGPQEKELPQHHDCRETVDFKTEPDCWDGPDPSQIKEEPEEVELQHFKQEQEEPEPLQMEEHEEPDTSQEGERLTLKFEVLEYMGQPVVQLQLLDDRSTAGEAAPPSPPSNTSVAPPDGPASQSAESNPSPPSQAEGVKPGPVNDMVIRSARPKERRVGEGIRSNLYRGVTSPLPEISALRVDEVYHDLPSDTAPLITTMAISNDVPLVDSLFGEVQEGSVLSYHMPAKKVPKTSPHSHAPCPPQLPLANYRLPASQAEASFVFAEHQKLYMSTLQTSLHQAHTIENSTKRQSSCHEWHELRRPRVTSTKFREICHYRGVTSAKNLAKRLLGPSHQTEDMKRGLDKEPVAVEEYCRLMEVNHYPCGFLIHPDAPWMGCSPGGVVFDPRGEPMFGLVEVKCPNVASYVDCPYIKISEGTETLRKSHPYYWQIQGQMLISGLDWCDFVVYAQEDMFIKRIPRDEEVTETIKEKVDSFFFNFYLPAFLEEQSK</sequence>
<evidence type="ECO:0000313" key="9">
    <source>
        <dbReference type="Ensembl" id="ENSSFAP00005011596.1"/>
    </source>
</evidence>
<evidence type="ECO:0000256" key="1">
    <source>
        <dbReference type="ARBA" id="ARBA00022723"/>
    </source>
</evidence>
<dbReference type="InterPro" id="IPR011604">
    <property type="entry name" value="PDDEXK-like_dom_sf"/>
</dbReference>
<feature type="region of interest" description="Disordered" evidence="7">
    <location>
        <begin position="319"/>
        <end position="378"/>
    </location>
</feature>
<dbReference type="InterPro" id="IPR006612">
    <property type="entry name" value="THAP_Znf"/>
</dbReference>
<dbReference type="Gene3D" id="3.90.320.10">
    <property type="match status" value="1"/>
</dbReference>
<dbReference type="AlphaFoldDB" id="A0A672FXS6"/>
<dbReference type="CDD" id="cd22343">
    <property type="entry name" value="PDDEXK_lambda_exonuclease-like"/>
    <property type="match status" value="1"/>
</dbReference>
<evidence type="ECO:0000256" key="2">
    <source>
        <dbReference type="ARBA" id="ARBA00022771"/>
    </source>
</evidence>
<feature type="domain" description="THAP-type" evidence="8">
    <location>
        <begin position="1"/>
        <end position="102"/>
    </location>
</feature>
<dbReference type="Proteomes" id="UP000472267">
    <property type="component" value="Chromosome 11"/>
</dbReference>
<dbReference type="InParanoid" id="A0A672FXS6"/>
<name>A0A672FXS6_SALFA</name>
<dbReference type="GeneID" id="115396857"/>
<dbReference type="InterPro" id="IPR051703">
    <property type="entry name" value="NF-kappa-B_Signaling_Reg"/>
</dbReference>
<evidence type="ECO:0000313" key="10">
    <source>
        <dbReference type="Proteomes" id="UP000472267"/>
    </source>
</evidence>
<dbReference type="GO" id="GO:0006281">
    <property type="term" value="P:DNA repair"/>
    <property type="evidence" value="ECO:0007669"/>
    <property type="project" value="UniProtKB-ARBA"/>
</dbReference>
<accession>A0A672FXS6</accession>
<evidence type="ECO:0000256" key="6">
    <source>
        <dbReference type="SAM" id="Coils"/>
    </source>
</evidence>
<dbReference type="Pfam" id="PF09588">
    <property type="entry name" value="YqaJ"/>
    <property type="match status" value="1"/>
</dbReference>
<dbReference type="GO" id="GO:0003677">
    <property type="term" value="F:DNA binding"/>
    <property type="evidence" value="ECO:0007669"/>
    <property type="project" value="UniProtKB-UniRule"/>
</dbReference>